<dbReference type="HOGENOM" id="CLU_2045923_0_0_7"/>
<gene>
    <name evidence="1" type="ordered locus">DMR_35540</name>
</gene>
<dbReference type="Pfam" id="PF11142">
    <property type="entry name" value="DUF2917"/>
    <property type="match status" value="1"/>
</dbReference>
<dbReference type="InterPro" id="IPR021317">
    <property type="entry name" value="DUF2917"/>
</dbReference>
<reference evidence="1 2" key="1">
    <citation type="journal article" date="2009" name="Genome Res.">
        <title>Whole genome sequence of Desulfovibrio magneticus strain RS-1 revealed common gene clusters in magnetotactic bacteria.</title>
        <authorList>
            <person name="Nakazawa H."/>
            <person name="Arakaki A."/>
            <person name="Narita-Yamada S."/>
            <person name="Yashiro I."/>
            <person name="Jinno K."/>
            <person name="Aoki N."/>
            <person name="Tsuruyama A."/>
            <person name="Okamura Y."/>
            <person name="Tanikawa S."/>
            <person name="Fujita N."/>
            <person name="Takeyama H."/>
            <person name="Matsunaga T."/>
        </authorList>
    </citation>
    <scope>NUCLEOTIDE SEQUENCE [LARGE SCALE GENOMIC DNA]</scope>
    <source>
        <strain evidence="2">ATCC 700980 / DSM 13731 / RS-1</strain>
    </source>
</reference>
<dbReference type="KEGG" id="dma:DMR_35540"/>
<dbReference type="eggNOG" id="ENOG50317Z2">
    <property type="taxonomic scope" value="Bacteria"/>
</dbReference>
<name>C4XLA6_SOLM1</name>
<accession>C4XLA6</accession>
<dbReference type="AlphaFoldDB" id="C4XLA6"/>
<dbReference type="STRING" id="573370.DMR_35540"/>
<organism evidence="1 2">
    <name type="scientific">Solidesulfovibrio magneticus (strain ATCC 700980 / DSM 13731 / RS-1)</name>
    <name type="common">Desulfovibrio magneticus</name>
    <dbReference type="NCBI Taxonomy" id="573370"/>
    <lineage>
        <taxon>Bacteria</taxon>
        <taxon>Pseudomonadati</taxon>
        <taxon>Thermodesulfobacteriota</taxon>
        <taxon>Desulfovibrionia</taxon>
        <taxon>Desulfovibrionales</taxon>
        <taxon>Desulfovibrionaceae</taxon>
        <taxon>Solidesulfovibrio</taxon>
    </lineage>
</organism>
<evidence type="ECO:0008006" key="3">
    <source>
        <dbReference type="Google" id="ProtNLM"/>
    </source>
</evidence>
<protein>
    <recommendedName>
        <fullName evidence="3">DUF2917 domain-containing protein</fullName>
    </recommendedName>
</protein>
<sequence>MRSRTRPKEAAMFVDRLREDRLLATTRTGIIDEWLSRWRDSRVLRAMAEAGARIFTPGRSLSVRLGQGKHLALTGVRYCRVTCAKGVVWVTAAGDGRDIVLTPGQSVTLGRSGKVVVTGRGEGSEVKVRWD</sequence>
<dbReference type="EMBL" id="AP010904">
    <property type="protein sequence ID" value="BAH77045.1"/>
    <property type="molecule type" value="Genomic_DNA"/>
</dbReference>
<evidence type="ECO:0000313" key="1">
    <source>
        <dbReference type="EMBL" id="BAH77045.1"/>
    </source>
</evidence>
<proteinExistence type="predicted"/>
<keyword evidence="2" id="KW-1185">Reference proteome</keyword>
<evidence type="ECO:0000313" key="2">
    <source>
        <dbReference type="Proteomes" id="UP000009071"/>
    </source>
</evidence>
<dbReference type="Proteomes" id="UP000009071">
    <property type="component" value="Chromosome"/>
</dbReference>